<evidence type="ECO:0000256" key="1">
    <source>
        <dbReference type="ARBA" id="ARBA00023015"/>
    </source>
</evidence>
<dbReference type="EMBL" id="LDOV01000010">
    <property type="protein sequence ID" value="KLV01809.1"/>
    <property type="molecule type" value="Genomic_DNA"/>
</dbReference>
<dbReference type="GO" id="GO:0003700">
    <property type="term" value="F:DNA-binding transcription factor activity"/>
    <property type="evidence" value="ECO:0007669"/>
    <property type="project" value="InterPro"/>
</dbReference>
<protein>
    <submittedName>
        <fullName evidence="5">AraC family transcriptional regulator</fullName>
    </submittedName>
</protein>
<dbReference type="AlphaFoldDB" id="A0A0J1GQX6"/>
<dbReference type="Gene3D" id="1.10.10.60">
    <property type="entry name" value="Homeodomain-like"/>
    <property type="match status" value="1"/>
</dbReference>
<dbReference type="Proteomes" id="UP000036426">
    <property type="component" value="Unassembled WGS sequence"/>
</dbReference>
<comment type="caution">
    <text evidence="5">The sequence shown here is derived from an EMBL/GenBank/DDBJ whole genome shotgun (WGS) entry which is preliminary data.</text>
</comment>
<sequence length="283" mass="32284">MLYWLLPPQSSQVAEYVECYWMIEKTAASQGEAFPKLNPDAAAHCILTPDDQIYRYTHNPQTLYGTGSHWLFPHHSTYALDHSQPFIYIGIKFHIGALYALEIPHYTHPSLDQAQQLNDDASWLDRNALSSLFTLARKHPQQCAEQLDAMLLPWLSLAKPDRHSQWVRKVLPLLDTMPITALGDAVFCSQRTLERSFSRVTGLTLKQCQSINKLDAMLEYLYQREASEIDWAAVAMKFGFSDQPHLTRYLKSQLGITPKTYANKRGLTIDVYGGVHEMQKAAK</sequence>
<evidence type="ECO:0000256" key="3">
    <source>
        <dbReference type="ARBA" id="ARBA00023163"/>
    </source>
</evidence>
<name>A0A0J1GQX6_9GAMM</name>
<dbReference type="GO" id="GO:0043565">
    <property type="term" value="F:sequence-specific DNA binding"/>
    <property type="evidence" value="ECO:0007669"/>
    <property type="project" value="InterPro"/>
</dbReference>
<dbReference type="Pfam" id="PF12833">
    <property type="entry name" value="HTH_18"/>
    <property type="match status" value="1"/>
</dbReference>
<keyword evidence="2" id="KW-0238">DNA-binding</keyword>
<keyword evidence="6" id="KW-1185">Reference proteome</keyword>
<evidence type="ECO:0000313" key="5">
    <source>
        <dbReference type="EMBL" id="KLV01809.1"/>
    </source>
</evidence>
<proteinExistence type="predicted"/>
<gene>
    <name evidence="5" type="ORF">ABT58_05140</name>
</gene>
<evidence type="ECO:0000259" key="4">
    <source>
        <dbReference type="PROSITE" id="PS01124"/>
    </source>
</evidence>
<evidence type="ECO:0000256" key="2">
    <source>
        <dbReference type="ARBA" id="ARBA00023125"/>
    </source>
</evidence>
<dbReference type="OrthoDB" id="6592899at2"/>
<keyword evidence="1" id="KW-0805">Transcription regulation</keyword>
<dbReference type="PROSITE" id="PS01124">
    <property type="entry name" value="HTH_ARAC_FAMILY_2"/>
    <property type="match status" value="1"/>
</dbReference>
<reference evidence="5 6" key="1">
    <citation type="submission" date="2015-05" db="EMBL/GenBank/DDBJ databases">
        <title>Photobacterium galathea sp. nov.</title>
        <authorList>
            <person name="Machado H."/>
            <person name="Gram L."/>
        </authorList>
    </citation>
    <scope>NUCLEOTIDE SEQUENCE [LARGE SCALE GENOMIC DNA]</scope>
    <source>
        <strain evidence="5 6">DSM 25995</strain>
    </source>
</reference>
<dbReference type="SUPFAM" id="SSF46689">
    <property type="entry name" value="Homeodomain-like"/>
    <property type="match status" value="1"/>
</dbReference>
<dbReference type="InterPro" id="IPR009057">
    <property type="entry name" value="Homeodomain-like_sf"/>
</dbReference>
<dbReference type="RefSeq" id="WP_047873262.1">
    <property type="nucleotide sequence ID" value="NZ_BMYC01000001.1"/>
</dbReference>
<keyword evidence="3" id="KW-0804">Transcription</keyword>
<evidence type="ECO:0000313" key="6">
    <source>
        <dbReference type="Proteomes" id="UP000036426"/>
    </source>
</evidence>
<accession>A0A0J1GQX6</accession>
<dbReference type="PATRIC" id="fig|754436.4.peg.1092"/>
<dbReference type="InterPro" id="IPR050204">
    <property type="entry name" value="AraC_XylS_family_regulators"/>
</dbReference>
<dbReference type="PANTHER" id="PTHR46796">
    <property type="entry name" value="HTH-TYPE TRANSCRIPTIONAL ACTIVATOR RHAS-RELATED"/>
    <property type="match status" value="1"/>
</dbReference>
<dbReference type="SMART" id="SM00342">
    <property type="entry name" value="HTH_ARAC"/>
    <property type="match status" value="1"/>
</dbReference>
<dbReference type="InterPro" id="IPR018060">
    <property type="entry name" value="HTH_AraC"/>
</dbReference>
<feature type="domain" description="HTH araC/xylS-type" evidence="4">
    <location>
        <begin position="161"/>
        <end position="264"/>
    </location>
</feature>
<organism evidence="5 6">
    <name type="scientific">Photobacterium aphoticum</name>
    <dbReference type="NCBI Taxonomy" id="754436"/>
    <lineage>
        <taxon>Bacteria</taxon>
        <taxon>Pseudomonadati</taxon>
        <taxon>Pseudomonadota</taxon>
        <taxon>Gammaproteobacteria</taxon>
        <taxon>Vibrionales</taxon>
        <taxon>Vibrionaceae</taxon>
        <taxon>Photobacterium</taxon>
    </lineage>
</organism>